<dbReference type="GO" id="GO:0003677">
    <property type="term" value="F:DNA binding"/>
    <property type="evidence" value="ECO:0007669"/>
    <property type="project" value="UniProtKB-KW"/>
</dbReference>
<evidence type="ECO:0000256" key="3">
    <source>
        <dbReference type="ARBA" id="ARBA00023125"/>
    </source>
</evidence>
<dbReference type="InterPro" id="IPR015300">
    <property type="entry name" value="DNA-bd_pseudobarrel_sf"/>
</dbReference>
<keyword evidence="4" id="KW-0804">Transcription</keyword>
<keyword evidence="7" id="KW-1185">Reference proteome</keyword>
<gene>
    <name evidence="6" type="ORF">ILEXP_LOCUS7971</name>
</gene>
<evidence type="ECO:0000256" key="5">
    <source>
        <dbReference type="ARBA" id="ARBA00023242"/>
    </source>
</evidence>
<dbReference type="PANTHER" id="PTHR31541:SF25">
    <property type="entry name" value="GAMMA-GLIADIN B"/>
    <property type="match status" value="1"/>
</dbReference>
<evidence type="ECO:0000256" key="2">
    <source>
        <dbReference type="ARBA" id="ARBA00023015"/>
    </source>
</evidence>
<evidence type="ECO:0000256" key="1">
    <source>
        <dbReference type="ARBA" id="ARBA00004123"/>
    </source>
</evidence>
<organism evidence="6 7">
    <name type="scientific">Ilex paraguariensis</name>
    <name type="common">yerba mate</name>
    <dbReference type="NCBI Taxonomy" id="185542"/>
    <lineage>
        <taxon>Eukaryota</taxon>
        <taxon>Viridiplantae</taxon>
        <taxon>Streptophyta</taxon>
        <taxon>Embryophyta</taxon>
        <taxon>Tracheophyta</taxon>
        <taxon>Spermatophyta</taxon>
        <taxon>Magnoliopsida</taxon>
        <taxon>eudicotyledons</taxon>
        <taxon>Gunneridae</taxon>
        <taxon>Pentapetalae</taxon>
        <taxon>asterids</taxon>
        <taxon>campanulids</taxon>
        <taxon>Aquifoliales</taxon>
        <taxon>Aquifoliaceae</taxon>
        <taxon>Ilex</taxon>
    </lineage>
</organism>
<keyword evidence="5" id="KW-0539">Nucleus</keyword>
<name>A0ABC8RC09_9AQUA</name>
<dbReference type="Pfam" id="PF03754">
    <property type="entry name" value="At2g31720-like"/>
    <property type="match status" value="1"/>
</dbReference>
<proteinExistence type="predicted"/>
<dbReference type="GO" id="GO:0005634">
    <property type="term" value="C:nucleus"/>
    <property type="evidence" value="ECO:0007669"/>
    <property type="project" value="UniProtKB-SubCell"/>
</dbReference>
<dbReference type="SUPFAM" id="SSF101936">
    <property type="entry name" value="DNA-binding pseudobarrel domain"/>
    <property type="match status" value="1"/>
</dbReference>
<protein>
    <submittedName>
        <fullName evidence="6">Uncharacterized protein</fullName>
    </submittedName>
</protein>
<accession>A0ABC8RC09</accession>
<comment type="caution">
    <text evidence="6">The sequence shown here is derived from an EMBL/GenBank/DDBJ whole genome shotgun (WGS) entry which is preliminary data.</text>
</comment>
<keyword evidence="2" id="KW-0805">Transcription regulation</keyword>
<dbReference type="EMBL" id="CAUOFW020001051">
    <property type="protein sequence ID" value="CAK9140514.1"/>
    <property type="molecule type" value="Genomic_DNA"/>
</dbReference>
<comment type="subcellular location">
    <subcellularLocation>
        <location evidence="1">Nucleus</location>
    </subcellularLocation>
</comment>
<keyword evidence="3" id="KW-0238">DNA-binding</keyword>
<dbReference type="AlphaFoldDB" id="A0ABC8RC09"/>
<sequence>MEKYAQIFRLFGNTIIVGETANPARPPLLPPELMNAIHSAGGPKPMLLIKKNLGASDVNKDLNRLSVPKTIALMDFLTDKEKGSIENDGGRHDVTVIDPRGCHFVMVFSRWQIFLLVSKQLQTFKNLILTKHWIKLVVENKLKKELAEYFRYKKLWGFRVNGKLFFALNVEGSSSDDNGASSSSTLSLVLSLWISFACSI</sequence>
<dbReference type="Proteomes" id="UP001642360">
    <property type="component" value="Unassembled WGS sequence"/>
</dbReference>
<dbReference type="InterPro" id="IPR005508">
    <property type="entry name" value="At2g31720-like"/>
</dbReference>
<evidence type="ECO:0000313" key="7">
    <source>
        <dbReference type="Proteomes" id="UP001642360"/>
    </source>
</evidence>
<evidence type="ECO:0000313" key="6">
    <source>
        <dbReference type="EMBL" id="CAK9140514.1"/>
    </source>
</evidence>
<reference evidence="6 7" key="1">
    <citation type="submission" date="2024-02" db="EMBL/GenBank/DDBJ databases">
        <authorList>
            <person name="Vignale AGUSTIN F."/>
            <person name="Sosa J E."/>
            <person name="Modenutti C."/>
        </authorList>
    </citation>
    <scope>NUCLEOTIDE SEQUENCE [LARGE SCALE GENOMIC DNA]</scope>
</reference>
<dbReference type="Gene3D" id="2.40.330.10">
    <property type="entry name" value="DNA-binding pseudobarrel domain"/>
    <property type="match status" value="1"/>
</dbReference>
<evidence type="ECO:0000256" key="4">
    <source>
        <dbReference type="ARBA" id="ARBA00023163"/>
    </source>
</evidence>
<dbReference type="PANTHER" id="PTHR31541">
    <property type="entry name" value="B3 DOMAIN PLANT PROTEIN-RELATED"/>
    <property type="match status" value="1"/>
</dbReference>